<name>A0A3G8ZHS6_9ACTN</name>
<evidence type="ECO:0000313" key="3">
    <source>
        <dbReference type="Proteomes" id="UP000268084"/>
    </source>
</evidence>
<feature type="region of interest" description="Disordered" evidence="1">
    <location>
        <begin position="1"/>
        <end position="78"/>
    </location>
</feature>
<dbReference type="Pfam" id="PF05258">
    <property type="entry name" value="DciA"/>
    <property type="match status" value="1"/>
</dbReference>
<accession>A0A3G8ZHS6</accession>
<reference evidence="2 3" key="1">
    <citation type="submission" date="2018-11" db="EMBL/GenBank/DDBJ databases">
        <authorList>
            <person name="Da X."/>
        </authorList>
    </citation>
    <scope>NUCLEOTIDE SEQUENCE [LARGE SCALE GENOMIC DNA]</scope>
    <source>
        <strain evidence="2 3">S14-144</strain>
    </source>
</reference>
<dbReference type="InterPro" id="IPR007922">
    <property type="entry name" value="DciA-like"/>
</dbReference>
<keyword evidence="3" id="KW-1185">Reference proteome</keyword>
<evidence type="ECO:0000313" key="2">
    <source>
        <dbReference type="EMBL" id="AZI56798.1"/>
    </source>
</evidence>
<feature type="compositionally biased region" description="Low complexity" evidence="1">
    <location>
        <begin position="49"/>
        <end position="61"/>
    </location>
</feature>
<dbReference type="PANTHER" id="PTHR36456">
    <property type="entry name" value="UPF0232 PROTEIN SCO3875"/>
    <property type="match status" value="1"/>
</dbReference>
<gene>
    <name evidence="2" type="ORF">EH165_00025</name>
</gene>
<dbReference type="PANTHER" id="PTHR36456:SF1">
    <property type="entry name" value="UPF0232 PROTEIN SCO3875"/>
    <property type="match status" value="1"/>
</dbReference>
<dbReference type="AlphaFoldDB" id="A0A3G8ZHS6"/>
<dbReference type="Proteomes" id="UP000268084">
    <property type="component" value="Chromosome"/>
</dbReference>
<protein>
    <submittedName>
        <fullName evidence="2">DUF721 domain-containing protein</fullName>
    </submittedName>
</protein>
<dbReference type="EMBL" id="CP034170">
    <property type="protein sequence ID" value="AZI56798.1"/>
    <property type="molecule type" value="Genomic_DNA"/>
</dbReference>
<sequence>MTDDHFPSLNTSTPKPDGAPTIPPRGADLAREALAQARARTAAKRKAAGRTGVAGRNGAAGQRRRWSGAGPDQRDPKPLGATLKVWLKDSSVGADLDKANLLGRWPDIVGPEIAAHCDPSDLVDGELTLIAESTAWATQLRMMSPQIMGKIASAIGPNVVTKIRARGPSSPSWRFGTLHVPGRGPRDTYG</sequence>
<dbReference type="KEGG" id="nak:EH165_00025"/>
<dbReference type="RefSeq" id="WP_124797483.1">
    <property type="nucleotide sequence ID" value="NZ_CP034170.1"/>
</dbReference>
<evidence type="ECO:0000256" key="1">
    <source>
        <dbReference type="SAM" id="MobiDB-lite"/>
    </source>
</evidence>
<proteinExistence type="predicted"/>
<reference evidence="2 3" key="2">
    <citation type="submission" date="2018-12" db="EMBL/GenBank/DDBJ databases">
        <title>Nakamurella antarcticus sp. nov., isolated from Antarctica South Shetland Islands soil.</title>
        <authorList>
            <person name="Peng F."/>
        </authorList>
    </citation>
    <scope>NUCLEOTIDE SEQUENCE [LARGE SCALE GENOMIC DNA]</scope>
    <source>
        <strain evidence="2 3">S14-144</strain>
    </source>
</reference>
<dbReference type="OrthoDB" id="5516926at2"/>
<organism evidence="2 3">
    <name type="scientific">Nakamurella antarctica</name>
    <dbReference type="NCBI Taxonomy" id="1902245"/>
    <lineage>
        <taxon>Bacteria</taxon>
        <taxon>Bacillati</taxon>
        <taxon>Actinomycetota</taxon>
        <taxon>Actinomycetes</taxon>
        <taxon>Nakamurellales</taxon>
        <taxon>Nakamurellaceae</taxon>
        <taxon>Nakamurella</taxon>
    </lineage>
</organism>